<reference evidence="1 2" key="1">
    <citation type="submission" date="2022-03" db="EMBL/GenBank/DDBJ databases">
        <authorList>
            <person name="Brunel B."/>
        </authorList>
    </citation>
    <scope>NUCLEOTIDE SEQUENCE [LARGE SCALE GENOMIC DNA]</scope>
    <source>
        <strain evidence="1">STM5069sample</strain>
    </source>
</reference>
<gene>
    <name evidence="1" type="ORF">MES5069_190036</name>
</gene>
<keyword evidence="2" id="KW-1185">Reference proteome</keyword>
<dbReference type="EMBL" id="CAKXZT010000101">
    <property type="protein sequence ID" value="CAH2398072.1"/>
    <property type="molecule type" value="Genomic_DNA"/>
</dbReference>
<dbReference type="GO" id="GO:0004798">
    <property type="term" value="F:dTMP kinase activity"/>
    <property type="evidence" value="ECO:0007669"/>
    <property type="project" value="UniProtKB-EC"/>
</dbReference>
<protein>
    <submittedName>
        <fullName evidence="1">Thymidylate kinase</fullName>
        <ecNumber evidence="1">2.7.4.9</ecNumber>
    </submittedName>
</protein>
<keyword evidence="1" id="KW-0418">Kinase</keyword>
<organism evidence="1 2">
    <name type="scientific">Mesorhizobium escarrei</name>
    <dbReference type="NCBI Taxonomy" id="666018"/>
    <lineage>
        <taxon>Bacteria</taxon>
        <taxon>Pseudomonadati</taxon>
        <taxon>Pseudomonadota</taxon>
        <taxon>Alphaproteobacteria</taxon>
        <taxon>Hyphomicrobiales</taxon>
        <taxon>Phyllobacteriaceae</taxon>
        <taxon>Mesorhizobium</taxon>
    </lineage>
</organism>
<comment type="caution">
    <text evidence="1">The sequence shown here is derived from an EMBL/GenBank/DDBJ whole genome shotgun (WGS) entry which is preliminary data.</text>
</comment>
<evidence type="ECO:0000313" key="1">
    <source>
        <dbReference type="EMBL" id="CAH2398072.1"/>
    </source>
</evidence>
<accession>A0ABM9DND0</accession>
<sequence>MTLRISDARKSVSILLVGETIDKRRARALAAAGELVPLVRGVCARSGEDIEQAVLDHAVRIARYLYPRAYLPSATAQLLAPTPDGRLFVSGRRNQRTR</sequence>
<name>A0ABM9DND0_9HYPH</name>
<dbReference type="EC" id="2.7.4.9" evidence="1"/>
<keyword evidence="1" id="KW-0808">Transferase</keyword>
<dbReference type="Proteomes" id="UP001153050">
    <property type="component" value="Unassembled WGS sequence"/>
</dbReference>
<proteinExistence type="predicted"/>
<evidence type="ECO:0000313" key="2">
    <source>
        <dbReference type="Proteomes" id="UP001153050"/>
    </source>
</evidence>